<organism evidence="1 2">
    <name type="scientific">Cohnella faecalis</name>
    <dbReference type="NCBI Taxonomy" id="2315694"/>
    <lineage>
        <taxon>Bacteria</taxon>
        <taxon>Bacillati</taxon>
        <taxon>Bacillota</taxon>
        <taxon>Bacilli</taxon>
        <taxon>Bacillales</taxon>
        <taxon>Paenibacillaceae</taxon>
        <taxon>Cohnella</taxon>
    </lineage>
</organism>
<dbReference type="Pfam" id="PF01136">
    <property type="entry name" value="Peptidase_U32"/>
    <property type="match status" value="1"/>
</dbReference>
<evidence type="ECO:0000313" key="1">
    <source>
        <dbReference type="EMBL" id="RIE03077.1"/>
    </source>
</evidence>
<dbReference type="InterPro" id="IPR001539">
    <property type="entry name" value="Peptidase_U32"/>
</dbReference>
<reference evidence="1 2" key="1">
    <citation type="submission" date="2018-09" db="EMBL/GenBank/DDBJ databases">
        <title>Cohnella cavernae sp. nov., isolated from a karst cave.</title>
        <authorList>
            <person name="Zhu H."/>
        </authorList>
    </citation>
    <scope>NUCLEOTIDE SEQUENCE [LARGE SCALE GENOMIC DNA]</scope>
    <source>
        <strain evidence="1 2">K2E09-144</strain>
    </source>
</reference>
<evidence type="ECO:0000313" key="2">
    <source>
        <dbReference type="Proteomes" id="UP000266340"/>
    </source>
</evidence>
<gene>
    <name evidence="1" type="ORF">D3H35_21075</name>
</gene>
<dbReference type="Proteomes" id="UP000266340">
    <property type="component" value="Unassembled WGS sequence"/>
</dbReference>
<dbReference type="EMBL" id="QXJM01000039">
    <property type="protein sequence ID" value="RIE03077.1"/>
    <property type="molecule type" value="Genomic_DNA"/>
</dbReference>
<dbReference type="OrthoDB" id="9807498at2"/>
<proteinExistence type="predicted"/>
<protein>
    <submittedName>
        <fullName evidence="1">U32 family peptidase</fullName>
    </submittedName>
</protein>
<comment type="caution">
    <text evidence="1">The sequence shown here is derived from an EMBL/GenBank/DDBJ whole genome shotgun (WGS) entry which is preliminary data.</text>
</comment>
<accession>A0A398CTB9</accession>
<dbReference type="RefSeq" id="WP_119151103.1">
    <property type="nucleotide sequence ID" value="NZ_JBHSOV010000042.1"/>
</dbReference>
<dbReference type="PANTHER" id="PTHR30217">
    <property type="entry name" value="PEPTIDASE U32 FAMILY"/>
    <property type="match status" value="1"/>
</dbReference>
<dbReference type="PANTHER" id="PTHR30217:SF7">
    <property type="entry name" value="TRNA HYDROXYLATION PROTEIN P2"/>
    <property type="match status" value="1"/>
</dbReference>
<name>A0A398CTB9_9BACL</name>
<sequence length="315" mass="35200">MGKVTTDTRLELLISAGSAAQADKYLEAGATAILIGESRFGMRLPGEIREDELKEVIALIHERGGKAYVNAGKLFRNEELSALPAYLRSAAAAGADAITFGDPAVLLNAREFAPSLKLHWNAEMTGTNSAAAGYWGRRGAIRAVLARELNEEEIADFKRNVELEVQIQVHGMTNIYHSHRNLLESYLQHIGREATLVERGADKGLFLVEMERPDERFPVYEDANGTHVMSPDDICLLEALPELYAAGVDSLYVEALLKTEEYNETVLRAYREAIDRLVANPDSYKFDERGLNRIRALQHPERELGFGFLYKEQVY</sequence>
<dbReference type="AlphaFoldDB" id="A0A398CTB9"/>
<dbReference type="InterPro" id="IPR051454">
    <property type="entry name" value="RNA/ubiquinone_mod_enzymes"/>
</dbReference>
<keyword evidence="2" id="KW-1185">Reference proteome</keyword>